<accession>A0ACC0E2R9</accession>
<proteinExistence type="predicted"/>
<evidence type="ECO:0000313" key="1">
    <source>
        <dbReference type="EMBL" id="KAI7943985.1"/>
    </source>
</evidence>
<dbReference type="Proteomes" id="UP001060170">
    <property type="component" value="Chromosome 11"/>
</dbReference>
<dbReference type="EMBL" id="CM045875">
    <property type="protein sequence ID" value="KAI7943985.1"/>
    <property type="molecule type" value="Genomic_DNA"/>
</dbReference>
<evidence type="ECO:0000313" key="2">
    <source>
        <dbReference type="Proteomes" id="UP001060170"/>
    </source>
</evidence>
<sequence>MALQSGEYNNTLWNPAHATHAISSALLEIYFTHLQSQWKLLQKNGKKGLEARKAKNRVSKTRERVAKRRQVWCDNSGYPELAAQFKDPAVCSDTKEYLVDGVVKHRKLKLSWRSDGLAKLVETINYAILVGSSIGGKRKRKHFITQEVGHKEETNQHIPDKLSKQVYKEEWLNQLTKETRKSLKMRDVVIMDAEFEPKTANA</sequence>
<comment type="caution">
    <text evidence="1">The sequence shown here is derived from an EMBL/GenBank/DDBJ whole genome shotgun (WGS) entry which is preliminary data.</text>
</comment>
<reference evidence="1 2" key="3">
    <citation type="journal article" date="2022" name="Microbiol. Spectr.">
        <title>Folding features and dynamics of 3D genome architecture in plant fungal pathogens.</title>
        <authorList>
            <person name="Xia C."/>
        </authorList>
    </citation>
    <scope>NUCLEOTIDE SEQUENCE [LARGE SCALE GENOMIC DNA]</scope>
    <source>
        <strain evidence="1 2">93-210</strain>
    </source>
</reference>
<name>A0ACC0E2R9_9BASI</name>
<reference evidence="2" key="2">
    <citation type="journal article" date="2018" name="Mol. Plant Microbe Interact.">
        <title>Genome sequence resources for the wheat stripe rust pathogen (Puccinia striiformis f. sp. tritici) and the barley stripe rust pathogen (Puccinia striiformis f. sp. hordei).</title>
        <authorList>
            <person name="Xia C."/>
            <person name="Wang M."/>
            <person name="Yin C."/>
            <person name="Cornejo O.E."/>
            <person name="Hulbert S.H."/>
            <person name="Chen X."/>
        </authorList>
    </citation>
    <scope>NUCLEOTIDE SEQUENCE [LARGE SCALE GENOMIC DNA]</scope>
    <source>
        <strain evidence="2">93-210</strain>
    </source>
</reference>
<protein>
    <submittedName>
        <fullName evidence="1">Uncharacterized protein</fullName>
    </submittedName>
</protein>
<gene>
    <name evidence="1" type="ORF">MJO28_011513</name>
</gene>
<keyword evidence="2" id="KW-1185">Reference proteome</keyword>
<organism evidence="1 2">
    <name type="scientific">Puccinia striiformis f. sp. tritici</name>
    <dbReference type="NCBI Taxonomy" id="168172"/>
    <lineage>
        <taxon>Eukaryota</taxon>
        <taxon>Fungi</taxon>
        <taxon>Dikarya</taxon>
        <taxon>Basidiomycota</taxon>
        <taxon>Pucciniomycotina</taxon>
        <taxon>Pucciniomycetes</taxon>
        <taxon>Pucciniales</taxon>
        <taxon>Pucciniaceae</taxon>
        <taxon>Puccinia</taxon>
    </lineage>
</organism>
<reference evidence="2" key="1">
    <citation type="journal article" date="2018" name="BMC Genomics">
        <title>Genomic insights into host adaptation between the wheat stripe rust pathogen (Puccinia striiformis f. sp. tritici) and the barley stripe rust pathogen (Puccinia striiformis f. sp. hordei).</title>
        <authorList>
            <person name="Xia C."/>
            <person name="Wang M."/>
            <person name="Yin C."/>
            <person name="Cornejo O.E."/>
            <person name="Hulbert S.H."/>
            <person name="Chen X."/>
        </authorList>
    </citation>
    <scope>NUCLEOTIDE SEQUENCE [LARGE SCALE GENOMIC DNA]</scope>
    <source>
        <strain evidence="2">93-210</strain>
    </source>
</reference>